<gene>
    <name evidence="1" type="ORF">JG688_00015559</name>
</gene>
<dbReference type="EMBL" id="JAENGY010001708">
    <property type="protein sequence ID" value="KAG6947444.1"/>
    <property type="molecule type" value="Genomic_DNA"/>
</dbReference>
<protein>
    <submittedName>
        <fullName evidence="1">Uncharacterized protein</fullName>
    </submittedName>
</protein>
<dbReference type="AlphaFoldDB" id="A0A8J5MDC6"/>
<reference evidence="1" key="1">
    <citation type="submission" date="2021-01" db="EMBL/GenBank/DDBJ databases">
        <title>Phytophthora aleatoria, a newly-described species from Pinus radiata is distinct from Phytophthora cactorum isolates based on comparative genomics.</title>
        <authorList>
            <person name="Mcdougal R."/>
            <person name="Panda P."/>
            <person name="Williams N."/>
            <person name="Studholme D.J."/>
        </authorList>
    </citation>
    <scope>NUCLEOTIDE SEQUENCE</scope>
    <source>
        <strain evidence="1">NZFS 4037</strain>
    </source>
</reference>
<dbReference type="Proteomes" id="UP000709295">
    <property type="component" value="Unassembled WGS sequence"/>
</dbReference>
<name>A0A8J5MDC6_9STRA</name>
<keyword evidence="2" id="KW-1185">Reference proteome</keyword>
<sequence>GRRTGHHPFKRGWVAVAVEQALDDVSACGVIGNGTGNGILAILHNVAWFAHDAERSDTVCVILAARRSSEIALALFRSKSLAICVLKRRSLLLCDLLRTSYRLNNGSTVSCSRRRTQMEEGDLNLFSSMVEFQKFIVDRNPCADVVVTGKVNIAFPTGAVYLIRHVGYVGSYDDIAKGAVQFEAGNIDKIGAIGPQSRNEGSLRAPRSTRPDYRAIGEDLFHRTIPARRA</sequence>
<feature type="non-terminal residue" evidence="1">
    <location>
        <position position="230"/>
    </location>
</feature>
<evidence type="ECO:0000313" key="1">
    <source>
        <dbReference type="EMBL" id="KAG6947444.1"/>
    </source>
</evidence>
<comment type="caution">
    <text evidence="1">The sequence shown here is derived from an EMBL/GenBank/DDBJ whole genome shotgun (WGS) entry which is preliminary data.</text>
</comment>
<evidence type="ECO:0000313" key="2">
    <source>
        <dbReference type="Proteomes" id="UP000709295"/>
    </source>
</evidence>
<accession>A0A8J5MDC6</accession>
<proteinExistence type="predicted"/>
<organism evidence="1 2">
    <name type="scientific">Phytophthora aleatoria</name>
    <dbReference type="NCBI Taxonomy" id="2496075"/>
    <lineage>
        <taxon>Eukaryota</taxon>
        <taxon>Sar</taxon>
        <taxon>Stramenopiles</taxon>
        <taxon>Oomycota</taxon>
        <taxon>Peronosporomycetes</taxon>
        <taxon>Peronosporales</taxon>
        <taxon>Peronosporaceae</taxon>
        <taxon>Phytophthora</taxon>
    </lineage>
</organism>